<comment type="caution">
    <text evidence="3">The sequence shown here is derived from an EMBL/GenBank/DDBJ whole genome shotgun (WGS) entry which is preliminary data.</text>
</comment>
<evidence type="ECO:0000256" key="1">
    <source>
        <dbReference type="ARBA" id="ARBA00022737"/>
    </source>
</evidence>
<dbReference type="AlphaFoldDB" id="A0A7V5PQ96"/>
<dbReference type="PANTHER" id="PTHR43739">
    <property type="entry name" value="XYLOGLUCANASE (EUROFUNG)"/>
    <property type="match status" value="1"/>
</dbReference>
<dbReference type="Gene3D" id="2.130.10.10">
    <property type="entry name" value="YVTN repeat-like/Quinoprotein amine dehydrogenase"/>
    <property type="match status" value="2"/>
</dbReference>
<dbReference type="PANTHER" id="PTHR43739:SF5">
    <property type="entry name" value="EXO-ALPHA-SIALIDASE"/>
    <property type="match status" value="1"/>
</dbReference>
<sequence>MYMKKRILGLTFLISIALYFVLSLKEMPFHRAELANKYKNLEEEKEKRADQPDQAQLEEVLLRSEIGKPFSYPDNWRFAAIKQVRSRMGFAKTGAALQWQERGPSNFGGRTRSVAVHPQNDQIWWVAAVSGGIWYTEDQGEHWTCQTDDLPVLSATTLALCDSQPNILYVGTGEGFYNYGAVPGDGIFKTSDGGQTWVQLESTAGNKSFRYVNRVIVHPAHPDTAFAATRVGLFRTVDGGTSWQKVFDQDSPVFQVIANPLNFNTLFLTAEARGIYRSTDMGQNWTLVSDEISDFYRIEMAIARADTNILYASPVGTDNGLLGFFKSSDAGITWVDLGNSVNWLG</sequence>
<proteinExistence type="predicted"/>
<keyword evidence="1" id="KW-0677">Repeat</keyword>
<accession>A0A7V5PQ96</accession>
<dbReference type="Proteomes" id="UP000886124">
    <property type="component" value="Unassembled WGS sequence"/>
</dbReference>
<gene>
    <name evidence="3" type="ORF">ENJ89_08595</name>
</gene>
<dbReference type="CDD" id="cd15482">
    <property type="entry name" value="Sialidase_non-viral"/>
    <property type="match status" value="1"/>
</dbReference>
<reference evidence="3" key="1">
    <citation type="journal article" date="2020" name="mSystems">
        <title>Genome- and Community-Level Interaction Insights into Carbon Utilization and Element Cycling Functions of Hydrothermarchaeota in Hydrothermal Sediment.</title>
        <authorList>
            <person name="Zhou Z."/>
            <person name="Liu Y."/>
            <person name="Xu W."/>
            <person name="Pan J."/>
            <person name="Luo Z.H."/>
            <person name="Li M."/>
        </authorList>
    </citation>
    <scope>NUCLEOTIDE SEQUENCE [LARGE SCALE GENOMIC DNA]</scope>
    <source>
        <strain evidence="3">HyVt-527</strain>
    </source>
</reference>
<protein>
    <recommendedName>
        <fullName evidence="2">Sortilin N-terminal domain-containing protein</fullName>
    </recommendedName>
</protein>
<evidence type="ECO:0000313" key="3">
    <source>
        <dbReference type="EMBL" id="HHJ53236.1"/>
    </source>
</evidence>
<dbReference type="InterPro" id="IPR031778">
    <property type="entry name" value="Sortilin_N"/>
</dbReference>
<feature type="domain" description="Sortilin N-terminal" evidence="2">
    <location>
        <begin position="187"/>
        <end position="310"/>
    </location>
</feature>
<dbReference type="InterPro" id="IPR052025">
    <property type="entry name" value="Xyloglucanase_GH74"/>
</dbReference>
<dbReference type="Pfam" id="PF15902">
    <property type="entry name" value="Sortilin-Vps10"/>
    <property type="match status" value="1"/>
</dbReference>
<dbReference type="EMBL" id="DROD01000546">
    <property type="protein sequence ID" value="HHJ53236.1"/>
    <property type="molecule type" value="Genomic_DNA"/>
</dbReference>
<feature type="non-terminal residue" evidence="3">
    <location>
        <position position="345"/>
    </location>
</feature>
<name>A0A7V5PQ96_CALAY</name>
<evidence type="ECO:0000259" key="2">
    <source>
        <dbReference type="Pfam" id="PF15902"/>
    </source>
</evidence>
<organism evidence="3">
    <name type="scientific">Caldithrix abyssi</name>
    <dbReference type="NCBI Taxonomy" id="187145"/>
    <lineage>
        <taxon>Bacteria</taxon>
        <taxon>Pseudomonadati</taxon>
        <taxon>Calditrichota</taxon>
        <taxon>Calditrichia</taxon>
        <taxon>Calditrichales</taxon>
        <taxon>Calditrichaceae</taxon>
        <taxon>Caldithrix</taxon>
    </lineage>
</organism>
<dbReference type="InterPro" id="IPR015943">
    <property type="entry name" value="WD40/YVTN_repeat-like_dom_sf"/>
</dbReference>
<dbReference type="GO" id="GO:0010411">
    <property type="term" value="P:xyloglucan metabolic process"/>
    <property type="evidence" value="ECO:0007669"/>
    <property type="project" value="TreeGrafter"/>
</dbReference>
<dbReference type="SUPFAM" id="SSF110296">
    <property type="entry name" value="Oligoxyloglucan reducing end-specific cellobiohydrolase"/>
    <property type="match status" value="1"/>
</dbReference>